<proteinExistence type="predicted"/>
<dbReference type="Gene3D" id="2.70.98.60">
    <property type="entry name" value="alpha-galactosidase from lactobacil brevis"/>
    <property type="match status" value="1"/>
</dbReference>
<dbReference type="SUPFAM" id="SSF51445">
    <property type="entry name" value="(Trans)glycosidases"/>
    <property type="match status" value="1"/>
</dbReference>
<dbReference type="Gene3D" id="3.20.20.70">
    <property type="entry name" value="Aldolase class I"/>
    <property type="match status" value="1"/>
</dbReference>
<evidence type="ECO:0000256" key="1">
    <source>
        <dbReference type="ARBA" id="ARBA00022801"/>
    </source>
</evidence>
<dbReference type="InterPro" id="IPR017853">
    <property type="entry name" value="GH"/>
</dbReference>
<dbReference type="InterPro" id="IPR050985">
    <property type="entry name" value="Alpha-glycosidase_related"/>
</dbReference>
<dbReference type="AlphaFoldDB" id="A0A2W2C1L6"/>
<comment type="caution">
    <text evidence="3">The sequence shown here is derived from an EMBL/GenBank/DDBJ whole genome shotgun (WGS) entry which is preliminary data.</text>
</comment>
<evidence type="ECO:0000313" key="4">
    <source>
        <dbReference type="Proteomes" id="UP000248764"/>
    </source>
</evidence>
<dbReference type="InterPro" id="IPR038417">
    <property type="entry name" value="Alpga-gal_N_sf"/>
</dbReference>
<evidence type="ECO:0000256" key="2">
    <source>
        <dbReference type="ARBA" id="ARBA00023295"/>
    </source>
</evidence>
<protein>
    <recommendedName>
        <fullName evidence="5">Alpha-galactosidase</fullName>
    </recommendedName>
</protein>
<name>A0A2W2C1L6_9ACTN</name>
<keyword evidence="2" id="KW-0326">Glycosidase</keyword>
<keyword evidence="1" id="KW-0378">Hydrolase</keyword>
<reference evidence="3 4" key="1">
    <citation type="submission" date="2018-01" db="EMBL/GenBank/DDBJ databases">
        <title>Draft genome sequence of Jiangella sp. GTF31.</title>
        <authorList>
            <person name="Sahin N."/>
            <person name="Ay H."/>
            <person name="Saygin H."/>
        </authorList>
    </citation>
    <scope>NUCLEOTIDE SEQUENCE [LARGE SCALE GENOMIC DNA]</scope>
    <source>
        <strain evidence="3 4">GTF31</strain>
    </source>
</reference>
<keyword evidence="4" id="KW-1185">Reference proteome</keyword>
<dbReference type="InterPro" id="IPR002252">
    <property type="entry name" value="Glyco_hydro_36"/>
</dbReference>
<accession>A0A2W2C1L6</accession>
<dbReference type="GO" id="GO:0016052">
    <property type="term" value="P:carbohydrate catabolic process"/>
    <property type="evidence" value="ECO:0007669"/>
    <property type="project" value="InterPro"/>
</dbReference>
<dbReference type="Proteomes" id="UP000248764">
    <property type="component" value="Unassembled WGS sequence"/>
</dbReference>
<dbReference type="Pfam" id="PF02065">
    <property type="entry name" value="Melibiase"/>
    <property type="match status" value="1"/>
</dbReference>
<dbReference type="PANTHER" id="PTHR43053">
    <property type="entry name" value="GLYCOSIDASE FAMILY 31"/>
    <property type="match status" value="1"/>
</dbReference>
<organism evidence="3 4">
    <name type="scientific">Jiangella anatolica</name>
    <dbReference type="NCBI Taxonomy" id="2670374"/>
    <lineage>
        <taxon>Bacteria</taxon>
        <taxon>Bacillati</taxon>
        <taxon>Actinomycetota</taxon>
        <taxon>Actinomycetes</taxon>
        <taxon>Jiangellales</taxon>
        <taxon>Jiangellaceae</taxon>
        <taxon>Jiangella</taxon>
    </lineage>
</organism>
<evidence type="ECO:0008006" key="5">
    <source>
        <dbReference type="Google" id="ProtNLM"/>
    </source>
</evidence>
<dbReference type="GO" id="GO:0004557">
    <property type="term" value="F:alpha-galactosidase activity"/>
    <property type="evidence" value="ECO:0007669"/>
    <property type="project" value="InterPro"/>
</dbReference>
<gene>
    <name evidence="3" type="ORF">C1I92_03035</name>
</gene>
<dbReference type="CDD" id="cd14791">
    <property type="entry name" value="GH36"/>
    <property type="match status" value="1"/>
</dbReference>
<dbReference type="InterPro" id="IPR013785">
    <property type="entry name" value="Aldolase_TIM"/>
</dbReference>
<dbReference type="PRINTS" id="PR00743">
    <property type="entry name" value="GLHYDRLASE36"/>
</dbReference>
<dbReference type="PANTHER" id="PTHR43053:SF3">
    <property type="entry name" value="ALPHA-GALACTOSIDASE C-RELATED"/>
    <property type="match status" value="1"/>
</dbReference>
<evidence type="ECO:0000313" key="3">
    <source>
        <dbReference type="EMBL" id="PZF85958.1"/>
    </source>
</evidence>
<dbReference type="EMBL" id="POTW01000005">
    <property type="protein sequence ID" value="PZF85958.1"/>
    <property type="molecule type" value="Genomic_DNA"/>
</dbReference>
<sequence length="489" mass="53590">MGALVRRDTGHAWLWQLEHNGPTHWAAGDHDDDVFLLCSGPTAAEHQWRRRLAPGAVLGSVPVVVVVSADGLEHAFGLLTEHRRRVRRPHDDNERLPVVFNDYMNCLKGDPTEATVAPLIEAAAAAGAEYYVMDAGWHAVPKPWWDEVGAWEESRDRFPGGLAATMDRIRAAGMIPGLWIEPEVVGVRSPAAAALPDEAFFQRDGRRLVEVSRYHLDLRHPAARAHLDTTVDRLVRDYGLGYLKLDYNIDVGAGTDHASDSLGDGLLGHQQALLAWLDDVLDRHPGLVIENCASGGMRSDAAMLSRLSIHSTSDQTDHRRYPAIAAAAPTVVTPEQGAVWAYPQPFLSAEENALTLVNPLLGRVHLSGRIDQLDDAQAASVAAAVAAYKEYRHRLPRARPRWPLGLPRWSDPWVALALDDEQGTLLAVWRREGPDSVTLPLPWLAGAGVTPVVRYPADLPTALDWSDATGTLDVTLPGPYAARLIELRR</sequence>